<dbReference type="OrthoDB" id="9830964at2"/>
<reference evidence="1 2" key="1">
    <citation type="submission" date="2018-10" db="EMBL/GenBank/DDBJ databases">
        <title>Isolation, diversity and antibacterial activity of antinobacteria from the wheat rhizosphere soil.</title>
        <authorList>
            <person name="Sun T."/>
        </authorList>
    </citation>
    <scope>NUCLEOTIDE SEQUENCE [LARGE SCALE GENOMIC DNA]</scope>
    <source>
        <strain evidence="1 2">SJ-23</strain>
    </source>
</reference>
<dbReference type="Proteomes" id="UP000275048">
    <property type="component" value="Unassembled WGS sequence"/>
</dbReference>
<evidence type="ECO:0000313" key="1">
    <source>
        <dbReference type="EMBL" id="RNB52414.1"/>
    </source>
</evidence>
<accession>A0A3M8AMH2</accession>
<sequence length="227" mass="24160">MVYAVGGAVGLAVIGATASALITPERIDAFFGAFGSHAPPTETATSDAVAYKTVVSNDKAITVDIPAEWGANLSKWDWTMDPGSAVRTGVDTTGVIDFAQDTAYLGASAAAAEAEGAPAMTAAERRDWLRSYVELDWTIEGCVREPDPVWERAGWTIEATRWKDCATYPGQRYFAFAATDEHGDVLVLAQMSLTDGTPDEIAVRYAESFVVDVDKLPAPSSGDFIVP</sequence>
<keyword evidence="2" id="KW-1185">Reference proteome</keyword>
<dbReference type="AlphaFoldDB" id="A0A3M8AMH2"/>
<name>A0A3M8AMH2_9MICO</name>
<comment type="caution">
    <text evidence="1">The sequence shown here is derived from an EMBL/GenBank/DDBJ whole genome shotgun (WGS) entry which is preliminary data.</text>
</comment>
<evidence type="ECO:0000313" key="2">
    <source>
        <dbReference type="Proteomes" id="UP000275048"/>
    </source>
</evidence>
<protein>
    <submittedName>
        <fullName evidence="1">Uncharacterized protein</fullName>
    </submittedName>
</protein>
<dbReference type="RefSeq" id="WP_122935250.1">
    <property type="nucleotide sequence ID" value="NZ_JBHSNT010000007.1"/>
</dbReference>
<gene>
    <name evidence="1" type="ORF">EDM22_01570</name>
</gene>
<dbReference type="EMBL" id="RHHB01000001">
    <property type="protein sequence ID" value="RNB52414.1"/>
    <property type="molecule type" value="Genomic_DNA"/>
</dbReference>
<proteinExistence type="predicted"/>
<organism evidence="1 2">
    <name type="scientific">Agromyces tardus</name>
    <dbReference type="NCBI Taxonomy" id="2583849"/>
    <lineage>
        <taxon>Bacteria</taxon>
        <taxon>Bacillati</taxon>
        <taxon>Actinomycetota</taxon>
        <taxon>Actinomycetes</taxon>
        <taxon>Micrococcales</taxon>
        <taxon>Microbacteriaceae</taxon>
        <taxon>Agromyces</taxon>
    </lineage>
</organism>